<keyword evidence="5" id="KW-0472">Membrane</keyword>
<feature type="domain" description="Methyl-accepting transducer" evidence="6">
    <location>
        <begin position="454"/>
        <end position="676"/>
    </location>
</feature>
<evidence type="ECO:0000313" key="8">
    <source>
        <dbReference type="EMBL" id="MDO9710849.1"/>
    </source>
</evidence>
<dbReference type="PANTHER" id="PTHR32089:SF112">
    <property type="entry name" value="LYSOZYME-LIKE PROTEIN-RELATED"/>
    <property type="match status" value="1"/>
</dbReference>
<evidence type="ECO:0000256" key="5">
    <source>
        <dbReference type="SAM" id="Phobius"/>
    </source>
</evidence>
<sequence length="825" mass="84654">MTSRDTAKPGFALTIRASLLAALACLAAFGMAALGWQSAADWQELRLARAGEAANAGANRFVAGVLEVLLERLATNNALQAANPASVEARQEIERRRTAVRESFLPGRAALATAAFPGREALLAELDTALVRAEEMRRRADAALPQPREARDPALLKDYLPTITASVNAALRLWYAAVHAIAGQDPVLARLAVIKELGWRLRETSGIERSDAAAAIAAGRPLAPEKLASNAANRTRVDLLWDELRNLVPEADQAVDPALRAAMAEGRRGYFEDFRALVDRMVAAGAAAPGGQYPMAAPAFVATTNPQIDALLGIMHAAGRVSEARAAALVADHRVSLTIALALLALSLAVTGAAGWVVIGRVARPLRRLELATEQLAAGNLGAAIPGAARQDEVGRLAAAILVLRAGLAEKARMEAEQAGAQARAEAETRAAVRHMAEQVETTARSAVADINQRTTAMMADAGALAEMAGGIARSAALVTATTEQVLADTQAGAASAEQLATSIRQVTAQVDGATAAARRAVARTEASQARIASLSEAAARIADVLRLITDIAGRTNLLALNATIEAARAGEAGKGFTVVATEVKALASQTAAATEEIARQVQEIGEATTGTIAAVGEIAAAIRETDAASATIATVMQHQADATSEIAQTVARTAAAAREVTGQIRTVSTAVASAGERANSVREAAVAAEGASSALQTAIVRLIRGASPETDRRLAPRYPGQGRRAQLDPAAPGRPPLVGEIGDISASGAALLLPAGSQPPQPGERASLRIDGVGLPVPVTAAGLDAAGVEGSLRLRLRFDAPDPAVTAALTACLGPAGAARAAA</sequence>
<gene>
    <name evidence="8" type="ORF">Q7A36_21035</name>
</gene>
<dbReference type="Pfam" id="PF07238">
    <property type="entry name" value="PilZ"/>
    <property type="match status" value="1"/>
</dbReference>
<dbReference type="PROSITE" id="PS50111">
    <property type="entry name" value="CHEMOTAXIS_TRANSDUC_2"/>
    <property type="match status" value="1"/>
</dbReference>
<keyword evidence="9" id="KW-1185">Reference proteome</keyword>
<dbReference type="SMART" id="SM00304">
    <property type="entry name" value="HAMP"/>
    <property type="match status" value="1"/>
</dbReference>
<accession>A0ABT9E3Y4</accession>
<dbReference type="PROSITE" id="PS50885">
    <property type="entry name" value="HAMP"/>
    <property type="match status" value="1"/>
</dbReference>
<dbReference type="Pfam" id="PF00672">
    <property type="entry name" value="HAMP"/>
    <property type="match status" value="1"/>
</dbReference>
<dbReference type="Pfam" id="PF00015">
    <property type="entry name" value="MCPsignal"/>
    <property type="match status" value="1"/>
</dbReference>
<dbReference type="InterPro" id="IPR004089">
    <property type="entry name" value="MCPsignal_dom"/>
</dbReference>
<dbReference type="Gene3D" id="1.10.287.950">
    <property type="entry name" value="Methyl-accepting chemotaxis protein"/>
    <property type="match status" value="1"/>
</dbReference>
<dbReference type="RefSeq" id="WP_305105705.1">
    <property type="nucleotide sequence ID" value="NZ_JAUTWS010000021.1"/>
</dbReference>
<comment type="caution">
    <text evidence="8">The sequence shown here is derived from an EMBL/GenBank/DDBJ whole genome shotgun (WGS) entry which is preliminary data.</text>
</comment>
<evidence type="ECO:0000313" key="9">
    <source>
        <dbReference type="Proteomes" id="UP001243009"/>
    </source>
</evidence>
<keyword evidence="5" id="KW-1133">Transmembrane helix</keyword>
<evidence type="ECO:0000259" key="7">
    <source>
        <dbReference type="PROSITE" id="PS50885"/>
    </source>
</evidence>
<name>A0ABT9E3Y4_9PROT</name>
<feature type="domain" description="HAMP" evidence="7">
    <location>
        <begin position="360"/>
        <end position="413"/>
    </location>
</feature>
<dbReference type="InterPro" id="IPR009875">
    <property type="entry name" value="PilZ_domain"/>
</dbReference>
<keyword evidence="1 3" id="KW-0807">Transducer</keyword>
<evidence type="ECO:0000256" key="1">
    <source>
        <dbReference type="ARBA" id="ARBA00023224"/>
    </source>
</evidence>
<dbReference type="CDD" id="cd06225">
    <property type="entry name" value="HAMP"/>
    <property type="match status" value="1"/>
</dbReference>
<keyword evidence="5" id="KW-0812">Transmembrane</keyword>
<dbReference type="Gene3D" id="6.10.340.10">
    <property type="match status" value="1"/>
</dbReference>
<dbReference type="SUPFAM" id="SSF58104">
    <property type="entry name" value="Methyl-accepting chemotaxis protein (MCP) signaling domain"/>
    <property type="match status" value="1"/>
</dbReference>
<dbReference type="InterPro" id="IPR003660">
    <property type="entry name" value="HAMP_dom"/>
</dbReference>
<dbReference type="SMART" id="SM00283">
    <property type="entry name" value="MA"/>
    <property type="match status" value="1"/>
</dbReference>
<protein>
    <submittedName>
        <fullName evidence="8">Methyl-accepting chemotaxis protein</fullName>
    </submittedName>
</protein>
<evidence type="ECO:0000256" key="2">
    <source>
        <dbReference type="ARBA" id="ARBA00029447"/>
    </source>
</evidence>
<dbReference type="InterPro" id="IPR004090">
    <property type="entry name" value="Chemotax_Me-accpt_rcpt"/>
</dbReference>
<dbReference type="PRINTS" id="PR00260">
    <property type="entry name" value="CHEMTRNSDUCR"/>
</dbReference>
<feature type="transmembrane region" description="Helical" evidence="5">
    <location>
        <begin position="335"/>
        <end position="359"/>
    </location>
</feature>
<evidence type="ECO:0000256" key="3">
    <source>
        <dbReference type="PROSITE-ProRule" id="PRU00284"/>
    </source>
</evidence>
<comment type="similarity">
    <text evidence="2">Belongs to the methyl-accepting chemotaxis (MCP) protein family.</text>
</comment>
<dbReference type="Proteomes" id="UP001243009">
    <property type="component" value="Unassembled WGS sequence"/>
</dbReference>
<organism evidence="8 9">
    <name type="scientific">Paracraurococcus lichenis</name>
    <dbReference type="NCBI Taxonomy" id="3064888"/>
    <lineage>
        <taxon>Bacteria</taxon>
        <taxon>Pseudomonadati</taxon>
        <taxon>Pseudomonadota</taxon>
        <taxon>Alphaproteobacteria</taxon>
        <taxon>Acetobacterales</taxon>
        <taxon>Roseomonadaceae</taxon>
        <taxon>Paracraurococcus</taxon>
    </lineage>
</organism>
<evidence type="ECO:0000256" key="4">
    <source>
        <dbReference type="SAM" id="MobiDB-lite"/>
    </source>
</evidence>
<dbReference type="PANTHER" id="PTHR32089">
    <property type="entry name" value="METHYL-ACCEPTING CHEMOTAXIS PROTEIN MCPB"/>
    <property type="match status" value="1"/>
</dbReference>
<proteinExistence type="inferred from homology"/>
<feature type="region of interest" description="Disordered" evidence="4">
    <location>
        <begin position="711"/>
        <end position="734"/>
    </location>
</feature>
<dbReference type="EMBL" id="JAUTWS010000021">
    <property type="protein sequence ID" value="MDO9710849.1"/>
    <property type="molecule type" value="Genomic_DNA"/>
</dbReference>
<reference evidence="8 9" key="1">
    <citation type="submission" date="2023-08" db="EMBL/GenBank/DDBJ databases">
        <title>The draft genome sequence of Paracraurococcus sp. LOR1-02.</title>
        <authorList>
            <person name="Kingkaew E."/>
            <person name="Tanasupawat S."/>
        </authorList>
    </citation>
    <scope>NUCLEOTIDE SEQUENCE [LARGE SCALE GENOMIC DNA]</scope>
    <source>
        <strain evidence="8 9">LOR1-02</strain>
    </source>
</reference>
<dbReference type="SUPFAM" id="SSF158472">
    <property type="entry name" value="HAMP domain-like"/>
    <property type="match status" value="1"/>
</dbReference>
<evidence type="ECO:0000259" key="6">
    <source>
        <dbReference type="PROSITE" id="PS50111"/>
    </source>
</evidence>